<dbReference type="InParanoid" id="A0A1J7JME1"/>
<dbReference type="SUPFAM" id="SSF53474">
    <property type="entry name" value="alpha/beta-Hydrolases"/>
    <property type="match status" value="1"/>
</dbReference>
<keyword evidence="7" id="KW-1185">Reference proteome</keyword>
<dbReference type="PANTHER" id="PTHR42776:SF27">
    <property type="entry name" value="DIPEPTIDYL PEPTIDASE FAMILY MEMBER 6"/>
    <property type="match status" value="1"/>
</dbReference>
<feature type="non-terminal residue" evidence="6">
    <location>
        <position position="660"/>
    </location>
</feature>
<keyword evidence="3" id="KW-0645">Protease</keyword>
<dbReference type="GO" id="GO:0006508">
    <property type="term" value="P:proteolysis"/>
    <property type="evidence" value="ECO:0007669"/>
    <property type="project" value="InterPro"/>
</dbReference>
<dbReference type="Pfam" id="PF07676">
    <property type="entry name" value="PD40"/>
    <property type="match status" value="1"/>
</dbReference>
<dbReference type="PANTHER" id="PTHR42776">
    <property type="entry name" value="SERINE PEPTIDASE S9 FAMILY MEMBER"/>
    <property type="match status" value="1"/>
</dbReference>
<dbReference type="OrthoDB" id="43744at2759"/>
<accession>A0A1J7JME1</accession>
<dbReference type="Proteomes" id="UP000182658">
    <property type="component" value="Unassembled WGS sequence"/>
</dbReference>
<dbReference type="AlphaFoldDB" id="A0A1J7JME1"/>
<protein>
    <recommendedName>
        <fullName evidence="4">Dipeptidyl-peptidase V</fullName>
    </recommendedName>
</protein>
<dbReference type="InterPro" id="IPR011659">
    <property type="entry name" value="WD40"/>
</dbReference>
<evidence type="ECO:0000313" key="7">
    <source>
        <dbReference type="Proteomes" id="UP000182658"/>
    </source>
</evidence>
<evidence type="ECO:0000256" key="1">
    <source>
        <dbReference type="ARBA" id="ARBA00010040"/>
    </source>
</evidence>
<reference evidence="6 7" key="1">
    <citation type="submission" date="2016-10" db="EMBL/GenBank/DDBJ databases">
        <title>Draft genome sequence of Coniochaeta ligniaria NRRL30616, a lignocellulolytic fungus for bioabatement of inhibitors in plant biomass hydrolysates.</title>
        <authorList>
            <consortium name="DOE Joint Genome Institute"/>
            <person name="Jimenez D.J."/>
            <person name="Hector R.E."/>
            <person name="Riley R."/>
            <person name="Sun H."/>
            <person name="Grigoriev I.V."/>
            <person name="Van Elsas J.D."/>
            <person name="Nichols N.N."/>
        </authorList>
    </citation>
    <scope>NUCLEOTIDE SEQUENCE [LARGE SCALE GENOMIC DNA]</scope>
    <source>
        <strain evidence="6 7">NRRL 30616</strain>
    </source>
</reference>
<evidence type="ECO:0000259" key="5">
    <source>
        <dbReference type="Pfam" id="PF00326"/>
    </source>
</evidence>
<comment type="similarity">
    <text evidence="1">Belongs to the peptidase S9C family.</text>
</comment>
<name>A0A1J7JME1_9PEZI</name>
<evidence type="ECO:0000313" key="6">
    <source>
        <dbReference type="EMBL" id="OIW31048.1"/>
    </source>
</evidence>
<dbReference type="EMBL" id="KV875096">
    <property type="protein sequence ID" value="OIW31048.1"/>
    <property type="molecule type" value="Genomic_DNA"/>
</dbReference>
<dbReference type="Pfam" id="PF00326">
    <property type="entry name" value="Peptidase_S9"/>
    <property type="match status" value="1"/>
</dbReference>
<feature type="domain" description="Peptidase S9 prolyl oligopeptidase catalytic" evidence="5">
    <location>
        <begin position="445"/>
        <end position="660"/>
    </location>
</feature>
<gene>
    <name evidence="6" type="ORF">CONLIGDRAFT_595160</name>
</gene>
<dbReference type="GO" id="GO:0004252">
    <property type="term" value="F:serine-type endopeptidase activity"/>
    <property type="evidence" value="ECO:0007669"/>
    <property type="project" value="TreeGrafter"/>
</dbReference>
<proteinExistence type="inferred from homology"/>
<dbReference type="SUPFAM" id="SSF82171">
    <property type="entry name" value="DPP6 N-terminal domain-like"/>
    <property type="match status" value="1"/>
</dbReference>
<dbReference type="InterPro" id="IPR029058">
    <property type="entry name" value="AB_hydrolase_fold"/>
</dbReference>
<evidence type="ECO:0000256" key="2">
    <source>
        <dbReference type="ARBA" id="ARBA00022801"/>
    </source>
</evidence>
<keyword evidence="2 6" id="KW-0378">Hydrolase</keyword>
<dbReference type="InterPro" id="IPR011042">
    <property type="entry name" value="6-blade_b-propeller_TolB-like"/>
</dbReference>
<evidence type="ECO:0000256" key="4">
    <source>
        <dbReference type="ARBA" id="ARBA00032829"/>
    </source>
</evidence>
<dbReference type="Gene3D" id="2.120.10.30">
    <property type="entry name" value="TolB, C-terminal domain"/>
    <property type="match status" value="1"/>
</dbReference>
<organism evidence="6 7">
    <name type="scientific">Coniochaeta ligniaria NRRL 30616</name>
    <dbReference type="NCBI Taxonomy" id="1408157"/>
    <lineage>
        <taxon>Eukaryota</taxon>
        <taxon>Fungi</taxon>
        <taxon>Dikarya</taxon>
        <taxon>Ascomycota</taxon>
        <taxon>Pezizomycotina</taxon>
        <taxon>Sordariomycetes</taxon>
        <taxon>Sordariomycetidae</taxon>
        <taxon>Coniochaetales</taxon>
        <taxon>Coniochaetaceae</taxon>
        <taxon>Coniochaeta</taxon>
    </lineage>
</organism>
<dbReference type="InterPro" id="IPR001375">
    <property type="entry name" value="Peptidase_S9_cat"/>
</dbReference>
<keyword evidence="3" id="KW-0720">Serine protease</keyword>
<evidence type="ECO:0000256" key="3">
    <source>
        <dbReference type="ARBA" id="ARBA00022825"/>
    </source>
</evidence>
<sequence>MLQDILNIEIPLEVKLSPDCRSVVYMTRLKWYHKTDERRTRPLWIADVGAPTSARPLTDGLFADRLPSWSPSGNAVAFLSDRGTSSGKSVALYQLDLTVEEAEPKALTPTINEKRISKFLFSPDGKSIAYITTDEESSEAETRKKATGDASVWGQDWDYAHLKLVDVTTGDITTISDRCSHVVDFSWGHDSTKVAVVTHQTPDAESHHIHGSTISIVDVTTRETSVVAHFPGEISYITWSKSFLFFLSNHILDQNTSGFAVYSIDLAGTAACKDYACQKIPLGDDCCPVGIVEVDGDIMVKIERGTMDELRLVGNNQLILSQKKAIWNFDGRRGRDGNIVLALAQGDVNTPTEVFSLSSGQMVRLTDHGGIFRDRSFGHCNFVQCESADGKEALDGVFLTPAQHARDDGKPKKPLPTLVLLHGGPYTRMTNQFDSWNPLTFMSPILLSQGYAVLMPNYRGSSGRGQQFASYSRGGMGIYDEPDVATMTQHVVAEGWSDKDRLLVGGWSQGGYLSYLSAVRNGAHGLGWAFRGAICGAGVTDWDALVLTSDIGYEQAQYAGCAPWTASDKNDASSRTGSALWEFKAAAETKRIPPMLILHGQQDRRVPVSQAHGFRRALDKAGLMSQTEFVTYPREGHYFTERKHVEDLMERMVRFVNKYL</sequence>
<dbReference type="Gene3D" id="3.40.50.1820">
    <property type="entry name" value="alpha/beta hydrolase"/>
    <property type="match status" value="1"/>
</dbReference>